<feature type="compositionally biased region" description="Basic residues" evidence="1">
    <location>
        <begin position="263"/>
        <end position="277"/>
    </location>
</feature>
<dbReference type="AlphaFoldDB" id="A0AAV0CNE3"/>
<protein>
    <recommendedName>
        <fullName evidence="2">Putative plant transposon protein domain-containing protein</fullName>
    </recommendedName>
</protein>
<feature type="compositionally biased region" description="Low complexity" evidence="1">
    <location>
        <begin position="280"/>
        <end position="291"/>
    </location>
</feature>
<evidence type="ECO:0000256" key="1">
    <source>
        <dbReference type="SAM" id="MobiDB-lite"/>
    </source>
</evidence>
<evidence type="ECO:0000259" key="2">
    <source>
        <dbReference type="Pfam" id="PF20167"/>
    </source>
</evidence>
<reference evidence="3" key="1">
    <citation type="submission" date="2022-07" db="EMBL/GenBank/DDBJ databases">
        <authorList>
            <person name="Macas J."/>
            <person name="Novak P."/>
            <person name="Neumann P."/>
        </authorList>
    </citation>
    <scope>NUCLEOTIDE SEQUENCE</scope>
</reference>
<comment type="caution">
    <text evidence="3">The sequence shown here is derived from an EMBL/GenBank/DDBJ whole genome shotgun (WGS) entry which is preliminary data.</text>
</comment>
<dbReference type="InterPro" id="IPR046796">
    <property type="entry name" value="Transposase_32_dom"/>
</dbReference>
<dbReference type="Proteomes" id="UP001152523">
    <property type="component" value="Unassembled WGS sequence"/>
</dbReference>
<evidence type="ECO:0000313" key="3">
    <source>
        <dbReference type="EMBL" id="CAH9077206.1"/>
    </source>
</evidence>
<name>A0AAV0CNE3_9ASTE</name>
<dbReference type="EMBL" id="CAMAPF010000921">
    <property type="protein sequence ID" value="CAH9121846.1"/>
    <property type="molecule type" value="Genomic_DNA"/>
</dbReference>
<gene>
    <name evidence="4" type="ORF">CEPIT_LOCUS24022</name>
    <name evidence="3" type="ORF">CEPIT_LOCUS6093</name>
</gene>
<accession>A0AAV0CNE3</accession>
<sequence>MSSSSSSGILEGKAINPKHFSADFLQLLSIQHLLKQFLVLKNPTYPNLVREFYENLKKHPTSADTITTHVQGKEILLSAQNLEEWLSLPLRGISAYSRDHWAKDLPTPPSTIMDDLSGKPVDGSSERVIKQSLPGEVRLISLLITKCILPVRNNSDCLGKLESSFTYFIKNRILVNWPSVMIQHMISSVKKSNLPYGMLISWILETRYGVGVNRDFQSEYSETTIDEVYLRSVRLYRVDGNAYLTENEILALPEAQRPMWFPKPKKRARRARTKRRARSPESGRPSSSEPRQSVEQRPLFDFSTEDSALASLERCEDTNSMKEYLRELTKKMFAGFESLKKSSGCDLCGVHGNAVEVIRYIQHCGGDTHQWQRPSQRTVHHHSSCLNLNAVPSESEQ</sequence>
<keyword evidence="5" id="KW-1185">Reference proteome</keyword>
<evidence type="ECO:0000313" key="5">
    <source>
        <dbReference type="Proteomes" id="UP001152523"/>
    </source>
</evidence>
<evidence type="ECO:0000313" key="4">
    <source>
        <dbReference type="EMBL" id="CAH9121846.1"/>
    </source>
</evidence>
<dbReference type="EMBL" id="CAMAPF010000031">
    <property type="protein sequence ID" value="CAH9077206.1"/>
    <property type="molecule type" value="Genomic_DNA"/>
</dbReference>
<dbReference type="Pfam" id="PF20167">
    <property type="entry name" value="Transposase_32"/>
    <property type="match status" value="1"/>
</dbReference>
<feature type="region of interest" description="Disordered" evidence="1">
    <location>
        <begin position="263"/>
        <end position="299"/>
    </location>
</feature>
<organism evidence="3 5">
    <name type="scientific">Cuscuta epithymum</name>
    <dbReference type="NCBI Taxonomy" id="186058"/>
    <lineage>
        <taxon>Eukaryota</taxon>
        <taxon>Viridiplantae</taxon>
        <taxon>Streptophyta</taxon>
        <taxon>Embryophyta</taxon>
        <taxon>Tracheophyta</taxon>
        <taxon>Spermatophyta</taxon>
        <taxon>Magnoliopsida</taxon>
        <taxon>eudicotyledons</taxon>
        <taxon>Gunneridae</taxon>
        <taxon>Pentapetalae</taxon>
        <taxon>asterids</taxon>
        <taxon>lamiids</taxon>
        <taxon>Solanales</taxon>
        <taxon>Convolvulaceae</taxon>
        <taxon>Cuscuteae</taxon>
        <taxon>Cuscuta</taxon>
        <taxon>Cuscuta subgen. Cuscuta</taxon>
    </lineage>
</organism>
<feature type="domain" description="Putative plant transposon protein" evidence="2">
    <location>
        <begin position="35"/>
        <end position="205"/>
    </location>
</feature>
<proteinExistence type="predicted"/>